<dbReference type="EMBL" id="GBRH01199247">
    <property type="protein sequence ID" value="JAD98648.1"/>
    <property type="molecule type" value="Transcribed_RNA"/>
</dbReference>
<reference evidence="2" key="1">
    <citation type="submission" date="2014-09" db="EMBL/GenBank/DDBJ databases">
        <authorList>
            <person name="Magalhaes I.L.F."/>
            <person name="Oliveira U."/>
            <person name="Santos F.R."/>
            <person name="Vidigal T.H.D.A."/>
            <person name="Brescovit A.D."/>
            <person name="Santos A.J."/>
        </authorList>
    </citation>
    <scope>NUCLEOTIDE SEQUENCE</scope>
    <source>
        <tissue evidence="2">Shoot tissue taken approximately 20 cm above the soil surface</tissue>
    </source>
</reference>
<evidence type="ECO:0000313" key="2">
    <source>
        <dbReference type="EMBL" id="JAD98648.1"/>
    </source>
</evidence>
<feature type="region of interest" description="Disordered" evidence="1">
    <location>
        <begin position="1"/>
        <end position="42"/>
    </location>
</feature>
<feature type="region of interest" description="Disordered" evidence="1">
    <location>
        <begin position="148"/>
        <end position="168"/>
    </location>
</feature>
<name>A0A0A9EI31_ARUDO</name>
<reference evidence="2" key="2">
    <citation type="journal article" date="2015" name="Data Brief">
        <title>Shoot transcriptome of the giant reed, Arundo donax.</title>
        <authorList>
            <person name="Barrero R.A."/>
            <person name="Guerrero F.D."/>
            <person name="Moolhuijzen P."/>
            <person name="Goolsby J.A."/>
            <person name="Tidwell J."/>
            <person name="Bellgard S.E."/>
            <person name="Bellgard M.I."/>
        </authorList>
    </citation>
    <scope>NUCLEOTIDE SEQUENCE</scope>
    <source>
        <tissue evidence="2">Shoot tissue taken approximately 20 cm above the soil surface</tissue>
    </source>
</reference>
<organism evidence="2">
    <name type="scientific">Arundo donax</name>
    <name type="common">Giant reed</name>
    <name type="synonym">Donax arundinaceus</name>
    <dbReference type="NCBI Taxonomy" id="35708"/>
    <lineage>
        <taxon>Eukaryota</taxon>
        <taxon>Viridiplantae</taxon>
        <taxon>Streptophyta</taxon>
        <taxon>Embryophyta</taxon>
        <taxon>Tracheophyta</taxon>
        <taxon>Spermatophyta</taxon>
        <taxon>Magnoliopsida</taxon>
        <taxon>Liliopsida</taxon>
        <taxon>Poales</taxon>
        <taxon>Poaceae</taxon>
        <taxon>PACMAD clade</taxon>
        <taxon>Arundinoideae</taxon>
        <taxon>Arundineae</taxon>
        <taxon>Arundo</taxon>
    </lineage>
</organism>
<sequence>MAHHRHQLHPLHHHPPTSQSQTFSHPWAAGNQNPHRSPSHLYAVQDSPPFPLSCHDDAFCWSPQTQPHRPHRLNHFPSLFSATNQTSFHHDPAFPSKTQIQPHHCPCRHLNRFPSLLSATNQTSFRRDPVYPLETQIQRCHHRNHCTSLPSATHPRPSHRGLAAPWET</sequence>
<protein>
    <submittedName>
        <fullName evidence="2">Uncharacterized protein</fullName>
    </submittedName>
</protein>
<feature type="compositionally biased region" description="Basic residues" evidence="1">
    <location>
        <begin position="1"/>
        <end position="15"/>
    </location>
</feature>
<feature type="compositionally biased region" description="Polar residues" evidence="1">
    <location>
        <begin position="17"/>
        <end position="36"/>
    </location>
</feature>
<proteinExistence type="predicted"/>
<accession>A0A0A9EI31</accession>
<dbReference type="AlphaFoldDB" id="A0A0A9EI31"/>
<evidence type="ECO:0000256" key="1">
    <source>
        <dbReference type="SAM" id="MobiDB-lite"/>
    </source>
</evidence>